<feature type="compositionally biased region" description="Low complexity" evidence="2">
    <location>
        <begin position="180"/>
        <end position="190"/>
    </location>
</feature>
<dbReference type="AlphaFoldDB" id="A0A8J2WVU8"/>
<evidence type="ECO:0000313" key="4">
    <source>
        <dbReference type="Proteomes" id="UP000789595"/>
    </source>
</evidence>
<dbReference type="EMBL" id="CAKKNE010000002">
    <property type="protein sequence ID" value="CAH0369384.1"/>
    <property type="molecule type" value="Genomic_DNA"/>
</dbReference>
<name>A0A8J2WVU8_9STRA</name>
<proteinExistence type="predicted"/>
<sequence length="500" mass="51776">MPVIDKVIVGDVKCSGCVAVAQRALEQVAVIEAVSANFRKQTCSFEFLRPVELHVIDQALGAVGHATVSAAAPAPAPGADSLTRLVREVVDGKSVRRYRCGCGCAECVCSDKPVWPGDEGVEVTLEGLCDRLRTTGFGDGSLFSGDGLVATLRANGDAAATLLDAWDGRRVPCGCGGGDAASPAPAAPVEAPAPAPVPEPVAAPAPAKETGDACRPGPSLPGGRERCREQDAPRPSVVSTTPGRFDALSVSPPASPRAGARPRSPLVAQRRRPHHKAPPQRRRPPPRRRTDDDDALAEALAARRRRGPSWLRAAAVAAAVAVAAVGYAWREASLDAVEQTQSPGRRADAATVGAAWFARGDKELTAGDLDAAASSFAKAAASSPNHQYHSAYADVVLSRALARYLAAGADAEDVATLCNQLPTCVRARVAAAAAGDEGDASEAALAAGLRDALGSFDGAMASWPGLPPGLNEQQVAQVNRAVRALEHFRNSTRDLIARIE</sequence>
<feature type="region of interest" description="Disordered" evidence="2">
    <location>
        <begin position="178"/>
        <end position="293"/>
    </location>
</feature>
<dbReference type="InterPro" id="IPR006121">
    <property type="entry name" value="HMA_dom"/>
</dbReference>
<evidence type="ECO:0008006" key="5">
    <source>
        <dbReference type="Google" id="ProtNLM"/>
    </source>
</evidence>
<comment type="caution">
    <text evidence="3">The sequence shown here is derived from an EMBL/GenBank/DDBJ whole genome shotgun (WGS) entry which is preliminary data.</text>
</comment>
<keyword evidence="4" id="KW-1185">Reference proteome</keyword>
<dbReference type="GO" id="GO:0046872">
    <property type="term" value="F:metal ion binding"/>
    <property type="evidence" value="ECO:0007669"/>
    <property type="project" value="InterPro"/>
</dbReference>
<dbReference type="InterPro" id="IPR019734">
    <property type="entry name" value="TPR_rpt"/>
</dbReference>
<evidence type="ECO:0000256" key="2">
    <source>
        <dbReference type="SAM" id="MobiDB-lite"/>
    </source>
</evidence>
<dbReference type="PROSITE" id="PS50005">
    <property type="entry name" value="TPR"/>
    <property type="match status" value="1"/>
</dbReference>
<accession>A0A8J2WVU8</accession>
<feature type="compositionally biased region" description="Basic residues" evidence="2">
    <location>
        <begin position="269"/>
        <end position="287"/>
    </location>
</feature>
<evidence type="ECO:0000256" key="1">
    <source>
        <dbReference type="PROSITE-ProRule" id="PRU00339"/>
    </source>
</evidence>
<feature type="compositionally biased region" description="Pro residues" evidence="2">
    <location>
        <begin position="191"/>
        <end position="203"/>
    </location>
</feature>
<protein>
    <recommendedName>
        <fullName evidence="5">HMA domain-containing protein</fullName>
    </recommendedName>
</protein>
<feature type="compositionally biased region" description="Basic and acidic residues" evidence="2">
    <location>
        <begin position="223"/>
        <end position="232"/>
    </location>
</feature>
<dbReference type="CDD" id="cd00371">
    <property type="entry name" value="HMA"/>
    <property type="match status" value="1"/>
</dbReference>
<keyword evidence="1" id="KW-0802">TPR repeat</keyword>
<organism evidence="3 4">
    <name type="scientific">Pelagomonas calceolata</name>
    <dbReference type="NCBI Taxonomy" id="35677"/>
    <lineage>
        <taxon>Eukaryota</taxon>
        <taxon>Sar</taxon>
        <taxon>Stramenopiles</taxon>
        <taxon>Ochrophyta</taxon>
        <taxon>Pelagophyceae</taxon>
        <taxon>Pelagomonadales</taxon>
        <taxon>Pelagomonadaceae</taxon>
        <taxon>Pelagomonas</taxon>
    </lineage>
</organism>
<gene>
    <name evidence="3" type="ORF">PECAL_2P25050</name>
</gene>
<dbReference type="Proteomes" id="UP000789595">
    <property type="component" value="Unassembled WGS sequence"/>
</dbReference>
<reference evidence="3" key="1">
    <citation type="submission" date="2021-11" db="EMBL/GenBank/DDBJ databases">
        <authorList>
            <consortium name="Genoscope - CEA"/>
            <person name="William W."/>
        </authorList>
    </citation>
    <scope>NUCLEOTIDE SEQUENCE</scope>
</reference>
<feature type="compositionally biased region" description="Low complexity" evidence="2">
    <location>
        <begin position="256"/>
        <end position="265"/>
    </location>
</feature>
<feature type="repeat" description="TPR" evidence="1">
    <location>
        <begin position="353"/>
        <end position="386"/>
    </location>
</feature>
<evidence type="ECO:0000313" key="3">
    <source>
        <dbReference type="EMBL" id="CAH0369384.1"/>
    </source>
</evidence>